<dbReference type="Gene3D" id="3.90.180.10">
    <property type="entry name" value="Medium-chain alcohol dehydrogenases, catalytic domain"/>
    <property type="match status" value="1"/>
</dbReference>
<dbReference type="AlphaFoldDB" id="A0A918XM45"/>
<keyword evidence="3" id="KW-1185">Reference proteome</keyword>
<organism evidence="2 3">
    <name type="scientific">Parahalioglobus pacificus</name>
    <dbReference type="NCBI Taxonomy" id="930806"/>
    <lineage>
        <taxon>Bacteria</taxon>
        <taxon>Pseudomonadati</taxon>
        <taxon>Pseudomonadota</taxon>
        <taxon>Gammaproteobacteria</taxon>
        <taxon>Cellvibrionales</taxon>
        <taxon>Halieaceae</taxon>
        <taxon>Parahalioglobus</taxon>
    </lineage>
</organism>
<dbReference type="PANTHER" id="PTHR11695">
    <property type="entry name" value="ALCOHOL DEHYDROGENASE RELATED"/>
    <property type="match status" value="1"/>
</dbReference>
<dbReference type="InterPro" id="IPR036291">
    <property type="entry name" value="NAD(P)-bd_dom_sf"/>
</dbReference>
<gene>
    <name evidence="2" type="primary">qor</name>
    <name evidence="2" type="ORF">GCM10007053_26250</name>
</gene>
<dbReference type="SMART" id="SM00829">
    <property type="entry name" value="PKS_ER"/>
    <property type="match status" value="1"/>
</dbReference>
<dbReference type="InterPro" id="IPR013154">
    <property type="entry name" value="ADH-like_N"/>
</dbReference>
<dbReference type="Proteomes" id="UP000644693">
    <property type="component" value="Unassembled WGS sequence"/>
</dbReference>
<dbReference type="InterPro" id="IPR002364">
    <property type="entry name" value="Quin_OxRdtase/zeta-crystal_CS"/>
</dbReference>
<dbReference type="CDD" id="cd08267">
    <property type="entry name" value="MDR1"/>
    <property type="match status" value="1"/>
</dbReference>
<reference evidence="2" key="1">
    <citation type="journal article" date="2014" name="Int. J. Syst. Evol. Microbiol.">
        <title>Complete genome sequence of Corynebacterium casei LMG S-19264T (=DSM 44701T), isolated from a smear-ripened cheese.</title>
        <authorList>
            <consortium name="US DOE Joint Genome Institute (JGI-PGF)"/>
            <person name="Walter F."/>
            <person name="Albersmeier A."/>
            <person name="Kalinowski J."/>
            <person name="Ruckert C."/>
        </authorList>
    </citation>
    <scope>NUCLEOTIDE SEQUENCE</scope>
    <source>
        <strain evidence="2">KCTC 23430</strain>
    </source>
</reference>
<dbReference type="Pfam" id="PF13602">
    <property type="entry name" value="ADH_zinc_N_2"/>
    <property type="match status" value="1"/>
</dbReference>
<dbReference type="Gene3D" id="3.40.50.720">
    <property type="entry name" value="NAD(P)-binding Rossmann-like Domain"/>
    <property type="match status" value="1"/>
</dbReference>
<accession>A0A918XM45</accession>
<dbReference type="SUPFAM" id="SSF50129">
    <property type="entry name" value="GroES-like"/>
    <property type="match status" value="1"/>
</dbReference>
<dbReference type="InterPro" id="IPR020843">
    <property type="entry name" value="ER"/>
</dbReference>
<proteinExistence type="predicted"/>
<evidence type="ECO:0000259" key="1">
    <source>
        <dbReference type="SMART" id="SM00829"/>
    </source>
</evidence>
<dbReference type="InterPro" id="IPR011032">
    <property type="entry name" value="GroES-like_sf"/>
</dbReference>
<sequence>MRFLKWVFGGALGLLVVGLIGLALAVQYSSSCPPTIGNSSAPETMTATSYYCYGGSDVLHVSELPKPVPTGNELLVRVQSASVNPLDWHFMRGSPYVMRLMSGIGGPDNIRLGRDFSGIVEAVGPEVTAFKVGDAVFGGGDGAFAQYLLRTEDRAVALKPASVSHAQAAATPVAALTALQALRDEGGLKAGQRVLINGASGGVGTYAVQIAKAMGAHVTGVASARNHQRVLDLGADEMIDYRSRDYTQEDARYDLIVDNVGNHSVFANHDVLAPGGSLVMVAGGYGDWVGPFKGTIGAMILQPFVDEDIRSLMAVFKAQDLQVIADMMATGQLRSQIDTHYALGDIAAAIDYSESGRARGKIIIDIPQP</sequence>
<dbReference type="Pfam" id="PF08240">
    <property type="entry name" value="ADH_N"/>
    <property type="match status" value="1"/>
</dbReference>
<name>A0A918XM45_9GAMM</name>
<evidence type="ECO:0000313" key="3">
    <source>
        <dbReference type="Proteomes" id="UP000644693"/>
    </source>
</evidence>
<dbReference type="GO" id="GO:0008270">
    <property type="term" value="F:zinc ion binding"/>
    <property type="evidence" value="ECO:0007669"/>
    <property type="project" value="InterPro"/>
</dbReference>
<reference evidence="2" key="2">
    <citation type="submission" date="2020-09" db="EMBL/GenBank/DDBJ databases">
        <authorList>
            <person name="Sun Q."/>
            <person name="Kim S."/>
        </authorList>
    </citation>
    <scope>NUCLEOTIDE SEQUENCE</scope>
    <source>
        <strain evidence="2">KCTC 23430</strain>
    </source>
</reference>
<dbReference type="RefSeq" id="WP_189478228.1">
    <property type="nucleotide sequence ID" value="NZ_BMYM01000002.1"/>
</dbReference>
<dbReference type="SUPFAM" id="SSF51735">
    <property type="entry name" value="NAD(P)-binding Rossmann-fold domains"/>
    <property type="match status" value="1"/>
</dbReference>
<dbReference type="InterPro" id="IPR050700">
    <property type="entry name" value="YIM1/Zinc_Alcohol_DH_Fams"/>
</dbReference>
<protein>
    <submittedName>
        <fullName evidence="2">NADPH:quinone reductase</fullName>
    </submittedName>
</protein>
<feature type="domain" description="Enoyl reductase (ER)" evidence="1">
    <location>
        <begin position="54"/>
        <end position="364"/>
    </location>
</feature>
<dbReference type="PANTHER" id="PTHR11695:SF648">
    <property type="entry name" value="ZINC-BINDING OXIDOREDUCTASE"/>
    <property type="match status" value="1"/>
</dbReference>
<comment type="caution">
    <text evidence="2">The sequence shown here is derived from an EMBL/GenBank/DDBJ whole genome shotgun (WGS) entry which is preliminary data.</text>
</comment>
<evidence type="ECO:0000313" key="2">
    <source>
        <dbReference type="EMBL" id="GHD37090.1"/>
    </source>
</evidence>
<dbReference type="PROSITE" id="PS01162">
    <property type="entry name" value="QOR_ZETA_CRYSTAL"/>
    <property type="match status" value="1"/>
</dbReference>
<dbReference type="EMBL" id="BMYM01000002">
    <property type="protein sequence ID" value="GHD37090.1"/>
    <property type="molecule type" value="Genomic_DNA"/>
</dbReference>
<dbReference type="GO" id="GO:0016491">
    <property type="term" value="F:oxidoreductase activity"/>
    <property type="evidence" value="ECO:0007669"/>
    <property type="project" value="InterPro"/>
</dbReference>